<dbReference type="Proteomes" id="UP000001423">
    <property type="component" value="Chromosome"/>
</dbReference>
<keyword evidence="2" id="KW-1185">Reference proteome</keyword>
<gene>
    <name evidence="1" type="ordered locus">PMT_2685</name>
</gene>
<dbReference type="eggNOG" id="ENOG5030PKW">
    <property type="taxonomic scope" value="Bacteria"/>
</dbReference>
<dbReference type="HOGENOM" id="CLU_2956969_0_0_3"/>
<accession>B9ES69</accession>
<dbReference type="KEGG" id="pmt:PMT_2685"/>
<name>B9ES69_PROMM</name>
<dbReference type="AlphaFoldDB" id="B9ES69"/>
<proteinExistence type="predicted"/>
<sequence length="59" mass="6186">MQHEPCSLILSAGLVTSGRRNIEVPILGAIAEKTLFFISLQIGGSSYTAFGVITSFTAA</sequence>
<evidence type="ECO:0000313" key="1">
    <source>
        <dbReference type="EMBL" id="CAX32207.1"/>
    </source>
</evidence>
<dbReference type="EMBL" id="BX548175">
    <property type="protein sequence ID" value="CAX32207.1"/>
    <property type="molecule type" value="Genomic_DNA"/>
</dbReference>
<evidence type="ECO:0000313" key="2">
    <source>
        <dbReference type="Proteomes" id="UP000001423"/>
    </source>
</evidence>
<organism evidence="1 2">
    <name type="scientific">Prochlorococcus marinus (strain MIT 9313)</name>
    <dbReference type="NCBI Taxonomy" id="74547"/>
    <lineage>
        <taxon>Bacteria</taxon>
        <taxon>Bacillati</taxon>
        <taxon>Cyanobacteriota</taxon>
        <taxon>Cyanophyceae</taxon>
        <taxon>Synechococcales</taxon>
        <taxon>Prochlorococcaceae</taxon>
        <taxon>Prochlorococcus</taxon>
    </lineage>
</organism>
<protein>
    <submittedName>
        <fullName evidence="1">Uncharacterized protein</fullName>
    </submittedName>
</protein>
<reference evidence="1 2" key="1">
    <citation type="journal article" date="2003" name="Nature">
        <title>Genome divergence in two Prochlorococcus ecotypes reflects oceanic niche differentiation.</title>
        <authorList>
            <person name="Rocap G."/>
            <person name="Larimer F.W."/>
            <person name="Lamerdin J.E."/>
            <person name="Malfatti S."/>
            <person name="Chain P."/>
            <person name="Ahlgren N.A."/>
            <person name="Arellano A."/>
            <person name="Coleman M."/>
            <person name="Hauser L."/>
            <person name="Hess W.R."/>
            <person name="Johnson Z.I."/>
            <person name="Land M.L."/>
            <person name="Lindell D."/>
            <person name="Post A.F."/>
            <person name="Regala W."/>
            <person name="Shah M."/>
            <person name="Shaw S.L."/>
            <person name="Steglich C."/>
            <person name="Sullivan M.B."/>
            <person name="Ting C.S."/>
            <person name="Tolonen A."/>
            <person name="Webb E.A."/>
            <person name="Zinser E.R."/>
            <person name="Chisholm S.W."/>
        </authorList>
    </citation>
    <scope>NUCLEOTIDE SEQUENCE [LARGE SCALE GENOMIC DNA]</scope>
    <source>
        <strain evidence="2">MIT 9313</strain>
    </source>
</reference>